<keyword evidence="2" id="KW-0808">Transferase</keyword>
<sequence length="334" mass="38360">MSSLAPQIGSDRQVEEETLPQYDPEEFYPVRIGQTLDSRYNVIGKLGYGANSTVWFCRDLDTAQYVATKVYTRTPPGGTNREKLLYEQCDKTTTTHPGALCVRPVLDVFELVRKNGDVHVCLIHPPLQTTLFAFQRLGGRPAPLPEEVAKVCMRSLLEALDFLHTEIGVTHCDIKLSNLMFQVEDESIFPDYEEAEKKSPSERKVINEERSIYSSRRFRQPRAHAYGLPVLCDFGEARIGSSHPWANIQPEVYRAPEILMQFEHHDCAIDVWNLWDMLEVDHLLDGTDEEGHHNNRLHMHEIVSLLSVPPFEFLRRSPQTWRLFDEFGIALLPE</sequence>
<dbReference type="InterPro" id="IPR008271">
    <property type="entry name" value="Ser/Thr_kinase_AS"/>
</dbReference>
<dbReference type="GO" id="GO:0043484">
    <property type="term" value="P:regulation of RNA splicing"/>
    <property type="evidence" value="ECO:0007669"/>
    <property type="project" value="TreeGrafter"/>
</dbReference>
<feature type="domain" description="Protein kinase" evidence="7">
    <location>
        <begin position="40"/>
        <end position="334"/>
    </location>
</feature>
<evidence type="ECO:0000256" key="5">
    <source>
        <dbReference type="ARBA" id="ARBA00022840"/>
    </source>
</evidence>
<dbReference type="SMART" id="SM00220">
    <property type="entry name" value="S_TKc"/>
    <property type="match status" value="1"/>
</dbReference>
<dbReference type="Gene3D" id="3.30.200.20">
    <property type="entry name" value="Phosphorylase Kinase, domain 1"/>
    <property type="match status" value="1"/>
</dbReference>
<dbReference type="InterPro" id="IPR051175">
    <property type="entry name" value="CLK_kinases"/>
</dbReference>
<dbReference type="Proteomes" id="UP001175353">
    <property type="component" value="Unassembled WGS sequence"/>
</dbReference>
<comment type="caution">
    <text evidence="8">The sequence shown here is derived from an EMBL/GenBank/DDBJ whole genome shotgun (WGS) entry which is preliminary data.</text>
</comment>
<protein>
    <recommendedName>
        <fullName evidence="7">Protein kinase domain-containing protein</fullName>
    </recommendedName>
</protein>
<dbReference type="PANTHER" id="PTHR45646:SF11">
    <property type="entry name" value="SERINE_THREONINE-PROTEIN KINASE DOA"/>
    <property type="match status" value="1"/>
</dbReference>
<evidence type="ECO:0000256" key="2">
    <source>
        <dbReference type="ARBA" id="ARBA00022679"/>
    </source>
</evidence>
<reference evidence="8" key="1">
    <citation type="submission" date="2023-06" db="EMBL/GenBank/DDBJ databases">
        <title>Black Yeasts Isolated from many extreme environments.</title>
        <authorList>
            <person name="Coleine C."/>
            <person name="Stajich J.E."/>
            <person name="Selbmann L."/>
        </authorList>
    </citation>
    <scope>NUCLEOTIDE SEQUENCE</scope>
    <source>
        <strain evidence="8">CCFEE 5200</strain>
    </source>
</reference>
<accession>A0AAN6QZZ2</accession>
<dbReference type="GO" id="GO:0005634">
    <property type="term" value="C:nucleus"/>
    <property type="evidence" value="ECO:0007669"/>
    <property type="project" value="TreeGrafter"/>
</dbReference>
<dbReference type="Gene3D" id="1.10.510.10">
    <property type="entry name" value="Transferase(Phosphotransferase) domain 1"/>
    <property type="match status" value="1"/>
</dbReference>
<evidence type="ECO:0000256" key="3">
    <source>
        <dbReference type="ARBA" id="ARBA00022741"/>
    </source>
</evidence>
<dbReference type="SUPFAM" id="SSF56112">
    <property type="entry name" value="Protein kinase-like (PK-like)"/>
    <property type="match status" value="1"/>
</dbReference>
<dbReference type="PROSITE" id="PS00108">
    <property type="entry name" value="PROTEIN_KINASE_ST"/>
    <property type="match status" value="1"/>
</dbReference>
<dbReference type="InterPro" id="IPR011009">
    <property type="entry name" value="Kinase-like_dom_sf"/>
</dbReference>
<evidence type="ECO:0000256" key="1">
    <source>
        <dbReference type="ARBA" id="ARBA00022527"/>
    </source>
</evidence>
<name>A0AAN6QZZ2_9PEZI</name>
<gene>
    <name evidence="8" type="ORF">LTR91_002123</name>
</gene>
<keyword evidence="4" id="KW-0418">Kinase</keyword>
<evidence type="ECO:0000259" key="7">
    <source>
        <dbReference type="PROSITE" id="PS50011"/>
    </source>
</evidence>
<dbReference type="PROSITE" id="PS50011">
    <property type="entry name" value="PROTEIN_KINASE_DOM"/>
    <property type="match status" value="1"/>
</dbReference>
<dbReference type="GO" id="GO:0004674">
    <property type="term" value="F:protein serine/threonine kinase activity"/>
    <property type="evidence" value="ECO:0007669"/>
    <property type="project" value="UniProtKB-KW"/>
</dbReference>
<proteinExistence type="predicted"/>
<keyword evidence="9" id="KW-1185">Reference proteome</keyword>
<evidence type="ECO:0000313" key="9">
    <source>
        <dbReference type="Proteomes" id="UP001175353"/>
    </source>
</evidence>
<keyword evidence="3" id="KW-0547">Nucleotide-binding</keyword>
<keyword evidence="1" id="KW-0723">Serine/threonine-protein kinase</keyword>
<dbReference type="InterPro" id="IPR000719">
    <property type="entry name" value="Prot_kinase_dom"/>
</dbReference>
<keyword evidence="5" id="KW-0067">ATP-binding</keyword>
<feature type="region of interest" description="Disordered" evidence="6">
    <location>
        <begin position="1"/>
        <end position="20"/>
    </location>
</feature>
<evidence type="ECO:0000313" key="8">
    <source>
        <dbReference type="EMBL" id="KAK1011651.1"/>
    </source>
</evidence>
<dbReference type="GO" id="GO:0005524">
    <property type="term" value="F:ATP binding"/>
    <property type="evidence" value="ECO:0007669"/>
    <property type="project" value="UniProtKB-KW"/>
</dbReference>
<dbReference type="EMBL" id="JAUJLE010000009">
    <property type="protein sequence ID" value="KAK1011651.1"/>
    <property type="molecule type" value="Genomic_DNA"/>
</dbReference>
<evidence type="ECO:0000256" key="6">
    <source>
        <dbReference type="SAM" id="MobiDB-lite"/>
    </source>
</evidence>
<dbReference type="PANTHER" id="PTHR45646">
    <property type="entry name" value="SERINE/THREONINE-PROTEIN KINASE DOA-RELATED"/>
    <property type="match status" value="1"/>
</dbReference>
<organism evidence="8 9">
    <name type="scientific">Friedmanniomyces endolithicus</name>
    <dbReference type="NCBI Taxonomy" id="329885"/>
    <lineage>
        <taxon>Eukaryota</taxon>
        <taxon>Fungi</taxon>
        <taxon>Dikarya</taxon>
        <taxon>Ascomycota</taxon>
        <taxon>Pezizomycotina</taxon>
        <taxon>Dothideomycetes</taxon>
        <taxon>Dothideomycetidae</taxon>
        <taxon>Mycosphaerellales</taxon>
        <taxon>Teratosphaeriaceae</taxon>
        <taxon>Friedmanniomyces</taxon>
    </lineage>
</organism>
<dbReference type="AlphaFoldDB" id="A0AAN6QZZ2"/>
<evidence type="ECO:0000256" key="4">
    <source>
        <dbReference type="ARBA" id="ARBA00022777"/>
    </source>
</evidence>
<dbReference type="Pfam" id="PF00069">
    <property type="entry name" value="Pkinase"/>
    <property type="match status" value="1"/>
</dbReference>